<keyword evidence="1" id="KW-1133">Transmembrane helix</keyword>
<dbReference type="OrthoDB" id="2456214at2"/>
<gene>
    <name evidence="2" type="ORF">D4N35_009105</name>
</gene>
<comment type="caution">
    <text evidence="2">The sequence shown here is derived from an EMBL/GenBank/DDBJ whole genome shotgun (WGS) entry which is preliminary data.</text>
</comment>
<reference evidence="2" key="1">
    <citation type="submission" date="2018-12" db="EMBL/GenBank/DDBJ databases">
        <authorList>
            <person name="Sun L."/>
            <person name="Chen Z."/>
        </authorList>
    </citation>
    <scope>NUCLEOTIDE SEQUENCE [LARGE SCALE GENOMIC DNA]</scope>
    <source>
        <strain evidence="2">DSM 16012</strain>
    </source>
</reference>
<keyword evidence="3" id="KW-1185">Reference proteome</keyword>
<name>A0A443ITX2_9BACI</name>
<feature type="transmembrane region" description="Helical" evidence="1">
    <location>
        <begin position="45"/>
        <end position="62"/>
    </location>
</feature>
<dbReference type="RefSeq" id="WP_120072702.1">
    <property type="nucleotide sequence ID" value="NZ_CP126113.1"/>
</dbReference>
<organism evidence="2 3">
    <name type="scientific">Siminovitchia fortis</name>
    <dbReference type="NCBI Taxonomy" id="254758"/>
    <lineage>
        <taxon>Bacteria</taxon>
        <taxon>Bacillati</taxon>
        <taxon>Bacillota</taxon>
        <taxon>Bacilli</taxon>
        <taxon>Bacillales</taxon>
        <taxon>Bacillaceae</taxon>
        <taxon>Siminovitchia</taxon>
    </lineage>
</organism>
<evidence type="ECO:0000256" key="1">
    <source>
        <dbReference type="SAM" id="Phobius"/>
    </source>
</evidence>
<proteinExistence type="predicted"/>
<keyword evidence="1" id="KW-0472">Membrane</keyword>
<sequence length="63" mass="7585">MKRKLNQYTLRTWMRTFKDACKQLIIPFTIFQAIRTILFPSTFDVLLLTVFIIIALSYHYDLI</sequence>
<protein>
    <submittedName>
        <fullName evidence="2">Uncharacterized protein</fullName>
    </submittedName>
</protein>
<accession>A0A443ITX2</accession>
<evidence type="ECO:0000313" key="2">
    <source>
        <dbReference type="EMBL" id="RWR11140.1"/>
    </source>
</evidence>
<dbReference type="Proteomes" id="UP000273811">
    <property type="component" value="Unassembled WGS sequence"/>
</dbReference>
<dbReference type="AlphaFoldDB" id="A0A443ITX2"/>
<evidence type="ECO:0000313" key="3">
    <source>
        <dbReference type="Proteomes" id="UP000273811"/>
    </source>
</evidence>
<dbReference type="EMBL" id="QYTU02000017">
    <property type="protein sequence ID" value="RWR11140.1"/>
    <property type="molecule type" value="Genomic_DNA"/>
</dbReference>
<keyword evidence="1" id="KW-0812">Transmembrane</keyword>